<dbReference type="PANTHER" id="PTHR36974">
    <property type="entry name" value="MEMBRANE PROTEIN-RELATED"/>
    <property type="match status" value="1"/>
</dbReference>
<dbReference type="KEGG" id="shv:AAT16_11200"/>
<feature type="transmembrane region" description="Helical" evidence="1">
    <location>
        <begin position="37"/>
        <end position="58"/>
    </location>
</feature>
<evidence type="ECO:0000256" key="1">
    <source>
        <dbReference type="SAM" id="Phobius"/>
    </source>
</evidence>
<proteinExistence type="predicted"/>
<evidence type="ECO:0000313" key="3">
    <source>
        <dbReference type="EMBL" id="SFK88187.1"/>
    </source>
</evidence>
<dbReference type="EMBL" id="FOTB01000005">
    <property type="protein sequence ID" value="SFK88187.1"/>
    <property type="molecule type" value="Genomic_DNA"/>
</dbReference>
<sequence>MKRIIMGTVFLIAGTVHFLKPGIFSRITPAFIPFKTFIAYFTGALEFIFGTLLLLNRIRNWQLSGMQKFLWAVFPANVYMYTHQEHLGLGKYPKWALLGRLPLQNLMVDMLEDIKK</sequence>
<keyword evidence="1" id="KW-1133">Transmembrane helix</keyword>
<gene>
    <name evidence="2" type="ORF">AAT16_11200</name>
    <name evidence="3" type="ORF">SAMN05216235_2207</name>
</gene>
<keyword evidence="4" id="KW-1185">Reference proteome</keyword>
<dbReference type="AlphaFoldDB" id="A0A0F7D4R8"/>
<reference evidence="2 4" key="1">
    <citation type="journal article" date="2015" name="Int. J. Syst. Evol. Microbiol.">
        <title>Complete genome sequence of Salinicoccus halodurans H3B36, isolated from the Qaidam Basin in China.</title>
        <authorList>
            <person name="Jiang K."/>
            <person name="Xue Y."/>
            <person name="Ma Y."/>
        </authorList>
    </citation>
    <scope>NUCLEOTIDE SEQUENCE [LARGE SCALE GENOMIC DNA]</scope>
    <source>
        <strain evidence="2 4">H3B36</strain>
    </source>
</reference>
<dbReference type="Proteomes" id="UP000034029">
    <property type="component" value="Chromosome"/>
</dbReference>
<organism evidence="3 5">
    <name type="scientific">Salinicoccus halodurans</name>
    <dbReference type="NCBI Taxonomy" id="407035"/>
    <lineage>
        <taxon>Bacteria</taxon>
        <taxon>Bacillati</taxon>
        <taxon>Bacillota</taxon>
        <taxon>Bacilli</taxon>
        <taxon>Bacillales</taxon>
        <taxon>Staphylococcaceae</taxon>
        <taxon>Salinicoccus</taxon>
    </lineage>
</organism>
<evidence type="ECO:0000313" key="4">
    <source>
        <dbReference type="Proteomes" id="UP000034029"/>
    </source>
</evidence>
<evidence type="ECO:0000313" key="2">
    <source>
        <dbReference type="EMBL" id="AKG74710.1"/>
    </source>
</evidence>
<reference evidence="3 5" key="3">
    <citation type="submission" date="2016-10" db="EMBL/GenBank/DDBJ databases">
        <authorList>
            <person name="Varghese N."/>
            <person name="Submissions S."/>
        </authorList>
    </citation>
    <scope>NUCLEOTIDE SEQUENCE [LARGE SCALE GENOMIC DNA]</scope>
    <source>
        <strain evidence="3 5">CGMCC 1.6501</strain>
    </source>
</reference>
<accession>A0A0F7D4R8</accession>
<evidence type="ECO:0000313" key="5">
    <source>
        <dbReference type="Proteomes" id="UP000183090"/>
    </source>
</evidence>
<keyword evidence="1" id="KW-0812">Transmembrane</keyword>
<dbReference type="RefSeq" id="WP_046790889.1">
    <property type="nucleotide sequence ID" value="NZ_CP011366.1"/>
</dbReference>
<dbReference type="PANTHER" id="PTHR36974:SF1">
    <property type="entry name" value="DOXX FAMILY MEMBRANE PROTEIN"/>
    <property type="match status" value="1"/>
</dbReference>
<dbReference type="Proteomes" id="UP000183090">
    <property type="component" value="Unassembled WGS sequence"/>
</dbReference>
<keyword evidence="1" id="KW-0472">Membrane</keyword>
<protein>
    <submittedName>
        <fullName evidence="3">Uncharacterized membrane protein</fullName>
    </submittedName>
</protein>
<reference evidence="4" key="2">
    <citation type="submission" date="2015-04" db="EMBL/GenBank/DDBJ databases">
        <title>Complete genome sequence of Salinicoccus halodurans strain H3B36, isolated from the Qaidam basin of China.</title>
        <authorList>
            <person name="Ma Y."/>
            <person name="Jiang K."/>
            <person name="Xue Y."/>
        </authorList>
    </citation>
    <scope>NUCLEOTIDE SEQUENCE [LARGE SCALE GENOMIC DNA]</scope>
    <source>
        <strain evidence="4">H3B36</strain>
    </source>
</reference>
<name>A0A0F7D4R8_9STAP</name>
<dbReference type="EMBL" id="CP011366">
    <property type="protein sequence ID" value="AKG74710.1"/>
    <property type="molecule type" value="Genomic_DNA"/>
</dbReference>